<dbReference type="SUPFAM" id="SSF69304">
    <property type="entry name" value="Tricorn protease N-terminal domain"/>
    <property type="match status" value="1"/>
</dbReference>
<gene>
    <name evidence="6" type="ordered locus">TEQUI_0982</name>
</gene>
<dbReference type="Gene3D" id="3.40.50.10070">
    <property type="entry name" value="TolB, N-terminal domain"/>
    <property type="match status" value="1"/>
</dbReference>
<dbReference type="Gene3D" id="2.120.10.30">
    <property type="entry name" value="TolB, C-terminal domain"/>
    <property type="match status" value="1"/>
</dbReference>
<organism evidence="6 7">
    <name type="scientific">Taylorella equigenitalis (strain MCE9)</name>
    <dbReference type="NCBI Taxonomy" id="937774"/>
    <lineage>
        <taxon>Bacteria</taxon>
        <taxon>Pseudomonadati</taxon>
        <taxon>Pseudomonadota</taxon>
        <taxon>Betaproteobacteria</taxon>
        <taxon>Burkholderiales</taxon>
        <taxon>Alcaligenaceae</taxon>
        <taxon>Taylorella</taxon>
    </lineage>
</organism>
<name>A0A654KHM8_TAYEM</name>
<evidence type="ECO:0000259" key="5">
    <source>
        <dbReference type="Pfam" id="PF04052"/>
    </source>
</evidence>
<evidence type="ECO:0000313" key="6">
    <source>
        <dbReference type="EMBL" id="ADU91912.1"/>
    </source>
</evidence>
<evidence type="ECO:0000313" key="7">
    <source>
        <dbReference type="Proteomes" id="UP000007472"/>
    </source>
</evidence>
<dbReference type="PANTHER" id="PTHR36842">
    <property type="entry name" value="PROTEIN TOLB HOMOLOG"/>
    <property type="match status" value="1"/>
</dbReference>
<dbReference type="GO" id="GO:0051301">
    <property type="term" value="P:cell division"/>
    <property type="evidence" value="ECO:0007669"/>
    <property type="project" value="UniProtKB-KW"/>
</dbReference>
<dbReference type="EMBL" id="CP002456">
    <property type="protein sequence ID" value="ADU91912.1"/>
    <property type="molecule type" value="Genomic_DNA"/>
</dbReference>
<feature type="chain" id="PRO_5024875143" evidence="4">
    <location>
        <begin position="29"/>
        <end position="415"/>
    </location>
</feature>
<keyword evidence="3" id="KW-0131">Cell cycle</keyword>
<proteinExistence type="inferred from homology"/>
<dbReference type="PANTHER" id="PTHR36842:SF1">
    <property type="entry name" value="PROTEIN TOLB"/>
    <property type="match status" value="1"/>
</dbReference>
<dbReference type="Pfam" id="PF04052">
    <property type="entry name" value="TolB_N"/>
    <property type="match status" value="1"/>
</dbReference>
<reference evidence="6 7" key="1">
    <citation type="journal article" date="2011" name="J. Bacteriol.">
        <title>Genome sequence of Taylorella equigenitalis MCE9, the causative agent of contagious equine metritis.</title>
        <authorList>
            <person name="Hebert L."/>
            <person name="Moumen B."/>
            <person name="Duquesne F."/>
            <person name="Breuil M.F."/>
            <person name="Laugier C."/>
            <person name="Batto J.M."/>
            <person name="Renault P."/>
            <person name="Petry S."/>
        </authorList>
    </citation>
    <scope>NUCLEOTIDE SEQUENCE [LARGE SCALE GENOMIC DNA]</scope>
    <source>
        <strain evidence="6 7">MCE9</strain>
    </source>
</reference>
<comment type="similarity">
    <text evidence="1">Belongs to the TolB family.</text>
</comment>
<protein>
    <submittedName>
        <fullName evidence="6">TolB protein</fullName>
    </submittedName>
</protein>
<feature type="signal peptide" evidence="4">
    <location>
        <begin position="1"/>
        <end position="28"/>
    </location>
</feature>
<dbReference type="InterPro" id="IPR007195">
    <property type="entry name" value="TolB_N"/>
</dbReference>
<keyword evidence="2" id="KW-0132">Cell division</keyword>
<keyword evidence="4" id="KW-0732">Signal</keyword>
<evidence type="ECO:0000256" key="3">
    <source>
        <dbReference type="ARBA" id="ARBA00023306"/>
    </source>
</evidence>
<dbReference type="GO" id="GO:0015031">
    <property type="term" value="P:protein transport"/>
    <property type="evidence" value="ECO:0007669"/>
    <property type="project" value="InterPro"/>
</dbReference>
<evidence type="ECO:0000256" key="2">
    <source>
        <dbReference type="ARBA" id="ARBA00022618"/>
    </source>
</evidence>
<feature type="domain" description="TolB N-terminal" evidence="5">
    <location>
        <begin position="39"/>
        <end position="88"/>
    </location>
</feature>
<dbReference type="GO" id="GO:0042597">
    <property type="term" value="C:periplasmic space"/>
    <property type="evidence" value="ECO:0007669"/>
    <property type="project" value="InterPro"/>
</dbReference>
<dbReference type="Proteomes" id="UP000007472">
    <property type="component" value="Chromosome"/>
</dbReference>
<dbReference type="InterPro" id="IPR011042">
    <property type="entry name" value="6-blade_b-propeller_TolB-like"/>
</dbReference>
<dbReference type="KEGG" id="teq:TEQUI_0982"/>
<dbReference type="Pfam" id="PF07676">
    <property type="entry name" value="PD40"/>
    <property type="match status" value="4"/>
</dbReference>
<dbReference type="SUPFAM" id="SSF52964">
    <property type="entry name" value="TolB, N-terminal domain"/>
    <property type="match status" value="1"/>
</dbReference>
<sequence length="415" mass="44848">MVLTRFYKFIAFLAFTTFAFLYSQITFAQVEVPLSGVNTVDNRLPIYVADFMGPRGKQIADIVAKDLTNSGQFNVTRIASISKDPHDKLDWDKLVDLSKGANIVTGFDNKDHVHYRFLDPIQQKVREEARVSNPSQRAIAHKISDYAYEQSIGLKGAFSTKIAFVSGRSLYISDYDGHNAKVLVSGATIISPAWSPDGSKIAYVSFESGKPIVYVQQLSTGVRIPVASFKGNNSAPAWSPSGVSLAVALSRDALSDIYLVSSDGTTKSPRSLSSSPEIETEPFFFPNNSGLVFVSDRGGSPQIYKSGLNNGPASRITFNGSQNLSPRISPDSNSLVFTSLRKGKYVIALMNLASGDERIISSGPDDLSPTFSPNGMNVMHVSSGKIKISSTVSNFSITIPTQGAVSAVAWGPFIK</sequence>
<dbReference type="InterPro" id="IPR011659">
    <property type="entry name" value="WD40"/>
</dbReference>
<evidence type="ECO:0000256" key="1">
    <source>
        <dbReference type="ARBA" id="ARBA00009820"/>
    </source>
</evidence>
<evidence type="ECO:0000256" key="4">
    <source>
        <dbReference type="SAM" id="SignalP"/>
    </source>
</evidence>
<dbReference type="AlphaFoldDB" id="A0A654KHM8"/>
<accession>A0A654KHM8</accession>